<organism evidence="2">
    <name type="scientific">Amblyomma parvum</name>
    <name type="common">South American tick</name>
    <dbReference type="NCBI Taxonomy" id="251391"/>
    <lineage>
        <taxon>Eukaryota</taxon>
        <taxon>Metazoa</taxon>
        <taxon>Ecdysozoa</taxon>
        <taxon>Arthropoda</taxon>
        <taxon>Chelicerata</taxon>
        <taxon>Arachnida</taxon>
        <taxon>Acari</taxon>
        <taxon>Parasitiformes</taxon>
        <taxon>Ixodida</taxon>
        <taxon>Ixodoidea</taxon>
        <taxon>Ixodidae</taxon>
        <taxon>Amblyomminae</taxon>
        <taxon>Amblyomma</taxon>
    </lineage>
</organism>
<accession>A0A023FRZ4</accession>
<evidence type="ECO:0000256" key="1">
    <source>
        <dbReference type="SAM" id="MobiDB-lite"/>
    </source>
</evidence>
<feature type="region of interest" description="Disordered" evidence="1">
    <location>
        <begin position="112"/>
        <end position="133"/>
    </location>
</feature>
<feature type="compositionally biased region" description="Polar residues" evidence="1">
    <location>
        <begin position="323"/>
        <end position="338"/>
    </location>
</feature>
<dbReference type="EMBL" id="GBBL01002694">
    <property type="protein sequence ID" value="JAC24626.1"/>
    <property type="molecule type" value="mRNA"/>
</dbReference>
<reference evidence="2" key="1">
    <citation type="submission" date="2014-03" db="EMBL/GenBank/DDBJ databases">
        <title>The sialotranscriptome of Amblyomma triste, Amblyomma parvum and Amblyomma cajennense ticks, uncovered by 454-based RNA-seq.</title>
        <authorList>
            <person name="Garcia G.R."/>
            <person name="Gardinassi L.G."/>
            <person name="Ribeiro J.M."/>
            <person name="Anatrielo E."/>
            <person name="Ferreira B.R."/>
            <person name="Moreira H.N."/>
            <person name="Mafra C."/>
            <person name="Olegario M.M."/>
            <person name="Szabo P.J."/>
            <person name="Miranda-Santos I.K."/>
            <person name="Maruyama S.R."/>
        </authorList>
    </citation>
    <scope>NUCLEOTIDE SEQUENCE</scope>
    <source>
        <strain evidence="2">Araguapaz</strain>
        <tissue evidence="2">Salivary glands</tissue>
    </source>
</reference>
<sequence>STVPWMVNATQVSLDELALEIGKVPDPVLHVVDNDDGSSSFVVVSGRLGDNATTTTVAATTTVATEPTTTAVPFTTTTIPSTTASTVPNVTSPYQILLDYLRPFIFGRFSADTTTSSSPSTTEATTVPTTPATTTVLPTTATPAQTLVPIPTFVDPRQSLSDVTTVTAVPDYSNRTESTTAVISSATTTEKNSTTTQFPAEFRGTVDHLPISAITDIAGLSDNATVLPTTLQPTAFLPESTWNATIYATTTHAPTSHVTVPWNDSAPRVSTANPTDVAVRTPVIIRAITTRHPMTTPPSVPPLTEPPNSSFPAIFDLFGDSSDPASQTPASGDSTPTTAAEEPVYRHFYDPSQLMQTF</sequence>
<evidence type="ECO:0000313" key="2">
    <source>
        <dbReference type="EMBL" id="JAC24626.1"/>
    </source>
</evidence>
<feature type="region of interest" description="Disordered" evidence="1">
    <location>
        <begin position="292"/>
        <end position="358"/>
    </location>
</feature>
<dbReference type="AlphaFoldDB" id="A0A023FRZ4"/>
<feature type="compositionally biased region" description="Pro residues" evidence="1">
    <location>
        <begin position="295"/>
        <end position="305"/>
    </location>
</feature>
<feature type="non-terminal residue" evidence="2">
    <location>
        <position position="1"/>
    </location>
</feature>
<name>A0A023FRZ4_AMBPA</name>
<proteinExistence type="evidence at transcript level"/>
<protein>
    <submittedName>
        <fullName evidence="2">Uncharacterized protein</fullName>
    </submittedName>
</protein>